<dbReference type="Pfam" id="PF20183">
    <property type="entry name" value="DUF6546"/>
    <property type="match status" value="1"/>
</dbReference>
<name>G9MWK7_HYPVG</name>
<evidence type="ECO:0000313" key="3">
    <source>
        <dbReference type="Proteomes" id="UP000007115"/>
    </source>
</evidence>
<feature type="domain" description="DUF6546" evidence="1">
    <location>
        <begin position="297"/>
        <end position="451"/>
    </location>
</feature>
<dbReference type="STRING" id="413071.G9MWK7"/>
<dbReference type="EMBL" id="ABDF02000074">
    <property type="protein sequence ID" value="EHK21174.1"/>
    <property type="molecule type" value="Genomic_DNA"/>
</dbReference>
<feature type="non-terminal residue" evidence="2">
    <location>
        <position position="1"/>
    </location>
</feature>
<sequence length="451" mass="52576">WLRLPPELRRMILEELYLLSHEQAEGDSQQRKRKRSGYVTVCREWQFFLEPFQFNIFTLHQSDLADFDKILQGHRRRSVKFIWLRLELPKYDCNSCGQQESLREVRINEILFTNAVWSLFSILSSWVKGGDSGSDGITLQLSAHSPSDALHYCQELKKRIGYTGFWGLAPMKRNQILRNEDSHGWRRGRQIYPPRDEAKLRVFGHPRGLRFDFRASRARSLGSLPKVKVVNKLHIARQFYRHFSIPKALEPIIKSLPQLEKLVYEPWRGINTRRFSGPEIRDTQHTHLLQNVVRRHKCLRSISIFESFSGVIHGPGIKKPDVTLGRSFADASLNLSEMFAAVNVDAKDVFYAFWPVKNPRLAPSMTWSKMERICLSSGLLNPTHYNDLIQVAASAALNMPKLRCMELWNCGMHSSCIFRYYECQKGQHIRKVRLLSTWHGKLSKSVVSRWR</sequence>
<dbReference type="HOGENOM" id="CLU_023464_1_0_1"/>
<reference evidence="2 3" key="1">
    <citation type="journal article" date="2011" name="Genome Biol.">
        <title>Comparative genome sequence analysis underscores mycoparasitism as the ancestral life style of Trichoderma.</title>
        <authorList>
            <person name="Kubicek C.P."/>
            <person name="Herrera-Estrella A."/>
            <person name="Seidl-Seiboth V."/>
            <person name="Martinez D.A."/>
            <person name="Druzhinina I.S."/>
            <person name="Thon M."/>
            <person name="Zeilinger S."/>
            <person name="Casas-Flores S."/>
            <person name="Horwitz B.A."/>
            <person name="Mukherjee P.K."/>
            <person name="Mukherjee M."/>
            <person name="Kredics L."/>
            <person name="Alcaraz L.D."/>
            <person name="Aerts A."/>
            <person name="Antal Z."/>
            <person name="Atanasova L."/>
            <person name="Cervantes-Badillo M.G."/>
            <person name="Challacombe J."/>
            <person name="Chertkov O."/>
            <person name="McCluskey K."/>
            <person name="Coulpier F."/>
            <person name="Deshpande N."/>
            <person name="von Doehren H."/>
            <person name="Ebbole D.J."/>
            <person name="Esquivel-Naranjo E.U."/>
            <person name="Fekete E."/>
            <person name="Flipphi M."/>
            <person name="Glaser F."/>
            <person name="Gomez-Rodriguez E.Y."/>
            <person name="Gruber S."/>
            <person name="Han C."/>
            <person name="Henrissat B."/>
            <person name="Hermosa R."/>
            <person name="Hernandez-Onate M."/>
            <person name="Karaffa L."/>
            <person name="Kosti I."/>
            <person name="Le Crom S."/>
            <person name="Lindquist E."/>
            <person name="Lucas S."/>
            <person name="Luebeck M."/>
            <person name="Luebeck P.S."/>
            <person name="Margeot A."/>
            <person name="Metz B."/>
            <person name="Misra M."/>
            <person name="Nevalainen H."/>
            <person name="Omann M."/>
            <person name="Packer N."/>
            <person name="Perrone G."/>
            <person name="Uresti-Rivera E.E."/>
            <person name="Salamov A."/>
            <person name="Schmoll M."/>
            <person name="Seiboth B."/>
            <person name="Shapiro H."/>
            <person name="Sukno S."/>
            <person name="Tamayo-Ramos J.A."/>
            <person name="Tisch D."/>
            <person name="Wiest A."/>
            <person name="Wilkinson H.H."/>
            <person name="Zhang M."/>
            <person name="Coutinho P.M."/>
            <person name="Kenerley C.M."/>
            <person name="Monte E."/>
            <person name="Baker S.E."/>
            <person name="Grigoriev I.V."/>
        </authorList>
    </citation>
    <scope>NUCLEOTIDE SEQUENCE [LARGE SCALE GENOMIC DNA]</scope>
    <source>
        <strain evidence="3">Gv29-8 / FGSC 10586</strain>
    </source>
</reference>
<dbReference type="InParanoid" id="G9MWK7"/>
<evidence type="ECO:0000259" key="1">
    <source>
        <dbReference type="Pfam" id="PF20183"/>
    </source>
</evidence>
<comment type="caution">
    <text evidence="2">The sequence shown here is derived from an EMBL/GenBank/DDBJ whole genome shotgun (WGS) entry which is preliminary data.</text>
</comment>
<gene>
    <name evidence="2" type="ORF">TRIVIDRAFT_3116</name>
</gene>
<dbReference type="OMA" id="QVDMEAQ"/>
<accession>G9MWK7</accession>
<dbReference type="VEuPathDB" id="FungiDB:TRIVIDRAFT_3116"/>
<protein>
    <recommendedName>
        <fullName evidence="1">DUF6546 domain-containing protein</fullName>
    </recommendedName>
</protein>
<organism evidence="2 3">
    <name type="scientific">Hypocrea virens (strain Gv29-8 / FGSC 10586)</name>
    <name type="common">Gliocladium virens</name>
    <name type="synonym">Trichoderma virens</name>
    <dbReference type="NCBI Taxonomy" id="413071"/>
    <lineage>
        <taxon>Eukaryota</taxon>
        <taxon>Fungi</taxon>
        <taxon>Dikarya</taxon>
        <taxon>Ascomycota</taxon>
        <taxon>Pezizomycotina</taxon>
        <taxon>Sordariomycetes</taxon>
        <taxon>Hypocreomycetidae</taxon>
        <taxon>Hypocreales</taxon>
        <taxon>Hypocreaceae</taxon>
        <taxon>Trichoderma</taxon>
    </lineage>
</organism>
<dbReference type="Proteomes" id="UP000007115">
    <property type="component" value="Unassembled WGS sequence"/>
</dbReference>
<feature type="non-terminal residue" evidence="2">
    <location>
        <position position="451"/>
    </location>
</feature>
<dbReference type="AlphaFoldDB" id="G9MWK7"/>
<dbReference type="GeneID" id="25792960"/>
<dbReference type="InterPro" id="IPR046676">
    <property type="entry name" value="DUF6546"/>
</dbReference>
<dbReference type="OrthoDB" id="4802432at2759"/>
<evidence type="ECO:0000313" key="2">
    <source>
        <dbReference type="EMBL" id="EHK21174.1"/>
    </source>
</evidence>
<proteinExistence type="predicted"/>
<dbReference type="RefSeq" id="XP_013955325.1">
    <property type="nucleotide sequence ID" value="XM_014099850.1"/>
</dbReference>
<keyword evidence="3" id="KW-1185">Reference proteome</keyword>
<dbReference type="eggNOG" id="ENOG502RDAM">
    <property type="taxonomic scope" value="Eukaryota"/>
</dbReference>